<evidence type="ECO:0000256" key="1">
    <source>
        <dbReference type="SAM" id="MobiDB-lite"/>
    </source>
</evidence>
<dbReference type="GO" id="GO:0005634">
    <property type="term" value="C:nucleus"/>
    <property type="evidence" value="ECO:0007669"/>
    <property type="project" value="TreeGrafter"/>
</dbReference>
<dbReference type="EMBL" id="HAEB01013678">
    <property type="protein sequence ID" value="SBQ60205.1"/>
    <property type="molecule type" value="Transcribed_RNA"/>
</dbReference>
<reference evidence="3" key="1">
    <citation type="submission" date="2016-05" db="EMBL/GenBank/DDBJ databases">
        <authorList>
            <person name="Lavstsen T."/>
            <person name="Jespersen J.S."/>
        </authorList>
    </citation>
    <scope>NUCLEOTIDE SEQUENCE</scope>
    <source>
        <tissue evidence="3">Brain</tissue>
    </source>
</reference>
<dbReference type="PANTHER" id="PTHR12243">
    <property type="entry name" value="MADF DOMAIN TRANSCRIPTION FACTOR"/>
    <property type="match status" value="1"/>
</dbReference>
<dbReference type="PANTHER" id="PTHR12243:SF60">
    <property type="entry name" value="SI:CH211-15D5.12-RELATED"/>
    <property type="match status" value="1"/>
</dbReference>
<reference evidence="3" key="2">
    <citation type="submission" date="2016-06" db="EMBL/GenBank/DDBJ databases">
        <title>The genome of a short-lived fish provides insights into sex chromosome evolution and the genetic control of aging.</title>
        <authorList>
            <person name="Reichwald K."/>
            <person name="Felder M."/>
            <person name="Petzold A."/>
            <person name="Koch P."/>
            <person name="Groth M."/>
            <person name="Platzer M."/>
        </authorList>
    </citation>
    <scope>NUCLEOTIDE SEQUENCE</scope>
    <source>
        <tissue evidence="3">Brain</tissue>
    </source>
</reference>
<protein>
    <submittedName>
        <fullName evidence="3">Zgc:152938</fullName>
    </submittedName>
</protein>
<name>A0A1A8FL77_9TELE</name>
<dbReference type="InterPro" id="IPR039353">
    <property type="entry name" value="TF_Adf1"/>
</dbReference>
<evidence type="ECO:0000313" key="3">
    <source>
        <dbReference type="EMBL" id="SBQ60205.1"/>
    </source>
</evidence>
<proteinExistence type="predicted"/>
<sequence>MDYEVFITEVQNHTVLYDTSHAFYKDNARKEKAWSEVAAVLGCTANDCKTRWRQLRDSYVRHKKKASLPGGSAGASQRDWKYGDLMSFLIPFIQLRSSKSNLGSMPTSGSGEGEEAGEGDRSETTSSLRSGASSPIPPLSVTPVSVKVESVTRSRSPIQRAPRPGKETTKKKKTTHILDLEDRLMGVLQEPPPKPDVPITEQDEAYHFALSTVPLLLNLNKSRRRQAKQEITRILDLLNEEEEGEHLAASQHSVGF</sequence>
<dbReference type="GO" id="GO:0006357">
    <property type="term" value="P:regulation of transcription by RNA polymerase II"/>
    <property type="evidence" value="ECO:0007669"/>
    <property type="project" value="TreeGrafter"/>
</dbReference>
<feature type="domain" description="MADF" evidence="2">
    <location>
        <begin position="6"/>
        <end position="89"/>
    </location>
</feature>
<feature type="region of interest" description="Disordered" evidence="1">
    <location>
        <begin position="100"/>
        <end position="174"/>
    </location>
</feature>
<dbReference type="SMART" id="SM00595">
    <property type="entry name" value="MADF"/>
    <property type="match status" value="1"/>
</dbReference>
<dbReference type="Pfam" id="PF10545">
    <property type="entry name" value="MADF_DNA_bdg"/>
    <property type="match status" value="1"/>
</dbReference>
<evidence type="ECO:0000259" key="2">
    <source>
        <dbReference type="Pfam" id="PF10545"/>
    </source>
</evidence>
<dbReference type="InterPro" id="IPR006578">
    <property type="entry name" value="MADF-dom"/>
</dbReference>
<gene>
    <name evidence="3" type="primary">ZGC:152938</name>
</gene>
<organism evidence="3">
    <name type="scientific">Nothobranchius korthausae</name>
    <dbReference type="NCBI Taxonomy" id="1143690"/>
    <lineage>
        <taxon>Eukaryota</taxon>
        <taxon>Metazoa</taxon>
        <taxon>Chordata</taxon>
        <taxon>Craniata</taxon>
        <taxon>Vertebrata</taxon>
        <taxon>Euteleostomi</taxon>
        <taxon>Actinopterygii</taxon>
        <taxon>Neopterygii</taxon>
        <taxon>Teleostei</taxon>
        <taxon>Neoteleostei</taxon>
        <taxon>Acanthomorphata</taxon>
        <taxon>Ovalentaria</taxon>
        <taxon>Atherinomorphae</taxon>
        <taxon>Cyprinodontiformes</taxon>
        <taxon>Nothobranchiidae</taxon>
        <taxon>Nothobranchius</taxon>
    </lineage>
</organism>
<dbReference type="AlphaFoldDB" id="A0A1A8FL77"/>
<dbReference type="GO" id="GO:0005667">
    <property type="term" value="C:transcription regulator complex"/>
    <property type="evidence" value="ECO:0007669"/>
    <property type="project" value="TreeGrafter"/>
</dbReference>
<accession>A0A1A8FL77</accession>
<feature type="compositionally biased region" description="Polar residues" evidence="1">
    <location>
        <begin position="124"/>
        <end position="133"/>
    </location>
</feature>